<keyword evidence="18" id="KW-1185">Reference proteome</keyword>
<dbReference type="Proteomes" id="UP000029085">
    <property type="component" value="Unassembled WGS sequence"/>
</dbReference>
<keyword evidence="10 13" id="KW-0804">Transcription</keyword>
<dbReference type="PRINTS" id="PR00726">
    <property type="entry name" value="LEXASERPTASE"/>
</dbReference>
<dbReference type="Gene3D" id="2.10.109.10">
    <property type="entry name" value="Umud Fragment, subunit A"/>
    <property type="match status" value="1"/>
</dbReference>
<dbReference type="FunFam" id="2.10.109.10:FF:000001">
    <property type="entry name" value="LexA repressor"/>
    <property type="match status" value="1"/>
</dbReference>
<dbReference type="InterPro" id="IPR015927">
    <property type="entry name" value="Peptidase_S24_S26A/B/C"/>
</dbReference>
<dbReference type="CDD" id="cd06529">
    <property type="entry name" value="S24_LexA-like"/>
    <property type="match status" value="1"/>
</dbReference>
<reference evidence="17 18" key="2">
    <citation type="journal article" date="2015" name="Stand. Genomic Sci.">
        <title>High quality draft genomic sequence of Arenimonas donghaensis DSM 18148(T).</title>
        <authorList>
            <person name="Chen F."/>
            <person name="Wang H."/>
            <person name="Cao Y."/>
            <person name="Li X."/>
            <person name="Wang G."/>
        </authorList>
    </citation>
    <scope>NUCLEOTIDE SEQUENCE [LARGE SCALE GENOMIC DNA]</scope>
    <source>
        <strain evidence="17 18">HO3-R19</strain>
    </source>
</reference>
<evidence type="ECO:0000259" key="16">
    <source>
        <dbReference type="Pfam" id="PF01726"/>
    </source>
</evidence>
<name>A0A087MEZ5_9GAMM</name>
<feature type="site" description="Cleavage; by autolysis" evidence="13">
    <location>
        <begin position="88"/>
        <end position="89"/>
    </location>
</feature>
<dbReference type="Pfam" id="PF00717">
    <property type="entry name" value="Peptidase_S24"/>
    <property type="match status" value="1"/>
</dbReference>
<feature type="domain" description="LexA repressor DNA-binding" evidence="16">
    <location>
        <begin position="1"/>
        <end position="65"/>
    </location>
</feature>
<evidence type="ECO:0000313" key="17">
    <source>
        <dbReference type="EMBL" id="KFL35448.1"/>
    </source>
</evidence>
<dbReference type="SUPFAM" id="SSF51306">
    <property type="entry name" value="LexA/Signal peptidase"/>
    <property type="match status" value="1"/>
</dbReference>
<feature type="active site" description="For autocatalytic cleavage activity" evidence="13">
    <location>
        <position position="159"/>
    </location>
</feature>
<keyword evidence="9 13" id="KW-0238">DNA-binding</keyword>
<dbReference type="InterPro" id="IPR036390">
    <property type="entry name" value="WH_DNA-bd_sf"/>
</dbReference>
<dbReference type="Pfam" id="PF01726">
    <property type="entry name" value="LexA_DNA_bind"/>
    <property type="match status" value="1"/>
</dbReference>
<dbReference type="FunFam" id="1.10.10.10:FF:000009">
    <property type="entry name" value="LexA repressor"/>
    <property type="match status" value="1"/>
</dbReference>
<evidence type="ECO:0000256" key="14">
    <source>
        <dbReference type="RuleBase" id="RU003991"/>
    </source>
</evidence>
<dbReference type="InterPro" id="IPR006197">
    <property type="entry name" value="Peptidase_S24_LexA"/>
</dbReference>
<dbReference type="PATRIC" id="fig|1121014.3.peg.2617"/>
<keyword evidence="7 13" id="KW-0068">Autocatalytic cleavage</keyword>
<dbReference type="GO" id="GO:0001217">
    <property type="term" value="F:DNA-binding transcription repressor activity"/>
    <property type="evidence" value="ECO:0007669"/>
    <property type="project" value="UniProtKB-ARBA"/>
</dbReference>
<dbReference type="GO" id="GO:0006281">
    <property type="term" value="P:DNA repair"/>
    <property type="evidence" value="ECO:0007669"/>
    <property type="project" value="UniProtKB-UniRule"/>
</dbReference>
<evidence type="ECO:0000256" key="13">
    <source>
        <dbReference type="HAMAP-Rule" id="MF_00015"/>
    </source>
</evidence>
<evidence type="ECO:0000256" key="4">
    <source>
        <dbReference type="ARBA" id="ARBA00022705"/>
    </source>
</evidence>
<comment type="similarity">
    <text evidence="1 13 14">Belongs to the peptidase S24 family.</text>
</comment>
<dbReference type="SUPFAM" id="SSF46785">
    <property type="entry name" value="Winged helix' DNA-binding domain"/>
    <property type="match status" value="1"/>
</dbReference>
<dbReference type="InterPro" id="IPR006200">
    <property type="entry name" value="LexA"/>
</dbReference>
<dbReference type="EC" id="3.4.21.88" evidence="13"/>
<evidence type="ECO:0000256" key="3">
    <source>
        <dbReference type="ARBA" id="ARBA00022491"/>
    </source>
</evidence>
<keyword evidence="5 13" id="KW-0227">DNA damage</keyword>
<dbReference type="OrthoDB" id="9802364at2"/>
<keyword evidence="3 13" id="KW-0678">Repressor</keyword>
<feature type="DNA-binding region" description="H-T-H motif" evidence="13">
    <location>
        <begin position="28"/>
        <end position="48"/>
    </location>
</feature>
<comment type="function">
    <text evidence="13">Represses a number of genes involved in the response to DNA damage (SOS response), including recA and lexA. In the presence of single-stranded DNA, RecA interacts with LexA causing an autocatalytic cleavage which disrupts the DNA-binding part of LexA, leading to derepression of the SOS regulon and eventually DNA repair.</text>
</comment>
<evidence type="ECO:0000256" key="1">
    <source>
        <dbReference type="ARBA" id="ARBA00007484"/>
    </source>
</evidence>
<evidence type="ECO:0000256" key="12">
    <source>
        <dbReference type="ARBA" id="ARBA00023236"/>
    </source>
</evidence>
<evidence type="ECO:0000256" key="8">
    <source>
        <dbReference type="ARBA" id="ARBA00023015"/>
    </source>
</evidence>
<dbReference type="NCBIfam" id="TIGR00498">
    <property type="entry name" value="lexA"/>
    <property type="match status" value="1"/>
</dbReference>
<dbReference type="InterPro" id="IPR006199">
    <property type="entry name" value="LexA_DNA-bd_dom"/>
</dbReference>
<dbReference type="STRING" id="1121014.N788_08595"/>
<organism evidence="17 18">
    <name type="scientific">Arenimonas donghaensis DSM 18148 = HO3-R19</name>
    <dbReference type="NCBI Taxonomy" id="1121014"/>
    <lineage>
        <taxon>Bacteria</taxon>
        <taxon>Pseudomonadati</taxon>
        <taxon>Pseudomonadota</taxon>
        <taxon>Gammaproteobacteria</taxon>
        <taxon>Lysobacterales</taxon>
        <taxon>Lysobacteraceae</taxon>
        <taxon>Arenimonas</taxon>
    </lineage>
</organism>
<evidence type="ECO:0000256" key="5">
    <source>
        <dbReference type="ARBA" id="ARBA00022763"/>
    </source>
</evidence>
<comment type="catalytic activity">
    <reaction evidence="13">
        <text>Hydrolysis of Ala-|-Gly bond in repressor LexA.</text>
        <dbReference type="EC" id="3.4.21.88"/>
    </reaction>
</comment>
<keyword evidence="4 13" id="KW-0235">DNA replication</keyword>
<protein>
    <recommendedName>
        <fullName evidence="13">LexA repressor</fullName>
        <ecNumber evidence="13">3.4.21.88</ecNumber>
    </recommendedName>
</protein>
<feature type="active site" description="For autocatalytic cleavage activity" evidence="13">
    <location>
        <position position="122"/>
    </location>
</feature>
<keyword evidence="6 13" id="KW-0378">Hydrolase</keyword>
<evidence type="ECO:0000313" key="18">
    <source>
        <dbReference type="Proteomes" id="UP000029085"/>
    </source>
</evidence>
<evidence type="ECO:0000259" key="15">
    <source>
        <dbReference type="Pfam" id="PF00717"/>
    </source>
</evidence>
<dbReference type="PANTHER" id="PTHR33516">
    <property type="entry name" value="LEXA REPRESSOR"/>
    <property type="match status" value="1"/>
</dbReference>
<keyword evidence="11 13" id="KW-0234">DNA repair</keyword>
<evidence type="ECO:0000256" key="10">
    <source>
        <dbReference type="ARBA" id="ARBA00023163"/>
    </source>
</evidence>
<dbReference type="InterPro" id="IPR036388">
    <property type="entry name" value="WH-like_DNA-bd_sf"/>
</dbReference>
<dbReference type="InterPro" id="IPR036286">
    <property type="entry name" value="LexA/Signal_pep-like_sf"/>
</dbReference>
<comment type="caution">
    <text evidence="17">The sequence shown here is derived from an EMBL/GenBank/DDBJ whole genome shotgun (WGS) entry which is preliminary data.</text>
</comment>
<proteinExistence type="inferred from homology"/>
<evidence type="ECO:0000256" key="6">
    <source>
        <dbReference type="ARBA" id="ARBA00022801"/>
    </source>
</evidence>
<dbReference type="InterPro" id="IPR039418">
    <property type="entry name" value="LexA-like"/>
</dbReference>
<dbReference type="InterPro" id="IPR050077">
    <property type="entry name" value="LexA_repressor"/>
</dbReference>
<dbReference type="GO" id="GO:0000976">
    <property type="term" value="F:transcription cis-regulatory region binding"/>
    <property type="evidence" value="ECO:0007669"/>
    <property type="project" value="UniProtKB-ARBA"/>
</dbReference>
<gene>
    <name evidence="13" type="primary">lexA</name>
    <name evidence="17" type="ORF">N788_08595</name>
</gene>
<evidence type="ECO:0000256" key="9">
    <source>
        <dbReference type="ARBA" id="ARBA00023125"/>
    </source>
</evidence>
<dbReference type="PANTHER" id="PTHR33516:SF2">
    <property type="entry name" value="LEXA REPRESSOR-RELATED"/>
    <property type="match status" value="1"/>
</dbReference>
<dbReference type="GO" id="GO:0004252">
    <property type="term" value="F:serine-type endopeptidase activity"/>
    <property type="evidence" value="ECO:0007669"/>
    <property type="project" value="UniProtKB-UniRule"/>
</dbReference>
<accession>A0A087MEZ5</accession>
<sequence>MDTLTDRQQAILDFVTAQVAREGRPPTLAEIARQFGFRQARSAQAHLQALEAKGALSLLPGQARGIRLATLPAPAHSLSLPVLGKVAAGEPIGDPDFEGHLLLDRALFFPRPDYLLRVKGDSMRDDGIFDGDLIAVHRTPEAGDNQIVVARLDGELTVKRLRRRKDRITLLPRNPEHAPIEVPPGAVFAIEGVYCGLVRRG</sequence>
<dbReference type="GO" id="GO:0032993">
    <property type="term" value="C:protein-DNA complex"/>
    <property type="evidence" value="ECO:0007669"/>
    <property type="project" value="UniProtKB-ARBA"/>
</dbReference>
<dbReference type="Gene3D" id="1.10.10.10">
    <property type="entry name" value="Winged helix-like DNA-binding domain superfamily/Winged helix DNA-binding domain"/>
    <property type="match status" value="1"/>
</dbReference>
<feature type="domain" description="Peptidase S24/S26A/S26B/S26C" evidence="15">
    <location>
        <begin position="81"/>
        <end position="194"/>
    </location>
</feature>
<evidence type="ECO:0000256" key="11">
    <source>
        <dbReference type="ARBA" id="ARBA00023204"/>
    </source>
</evidence>
<evidence type="ECO:0000256" key="2">
    <source>
        <dbReference type="ARBA" id="ARBA00011738"/>
    </source>
</evidence>
<comment type="subunit">
    <text evidence="2 13">Homodimer.</text>
</comment>
<dbReference type="EMBL" id="AVCJ01000051">
    <property type="protein sequence ID" value="KFL35448.1"/>
    <property type="molecule type" value="Genomic_DNA"/>
</dbReference>
<dbReference type="GO" id="GO:0006508">
    <property type="term" value="P:proteolysis"/>
    <property type="evidence" value="ECO:0007669"/>
    <property type="project" value="InterPro"/>
</dbReference>
<keyword evidence="8 13" id="KW-0805">Transcription regulation</keyword>
<reference evidence="18" key="1">
    <citation type="submission" date="2013-08" db="EMBL/GenBank/DDBJ databases">
        <title>Genome sequencing of Arenimonas donghaensis.</title>
        <authorList>
            <person name="Chen F."/>
            <person name="Wang G."/>
        </authorList>
    </citation>
    <scope>NUCLEOTIDE SEQUENCE [LARGE SCALE GENOMIC DNA]</scope>
    <source>
        <strain evidence="18">HO3-R19</strain>
    </source>
</reference>
<dbReference type="RefSeq" id="WP_034226010.1">
    <property type="nucleotide sequence ID" value="NZ_AVCJ01000051.1"/>
</dbReference>
<dbReference type="AlphaFoldDB" id="A0A087MEZ5"/>
<dbReference type="GO" id="GO:0009432">
    <property type="term" value="P:SOS response"/>
    <property type="evidence" value="ECO:0007669"/>
    <property type="project" value="UniProtKB-UniRule"/>
</dbReference>
<dbReference type="GO" id="GO:0006260">
    <property type="term" value="P:DNA replication"/>
    <property type="evidence" value="ECO:0007669"/>
    <property type="project" value="UniProtKB-UniRule"/>
</dbReference>
<dbReference type="HAMAP" id="MF_00015">
    <property type="entry name" value="LexA"/>
    <property type="match status" value="1"/>
</dbReference>
<keyword evidence="12 13" id="KW-0742">SOS response</keyword>
<evidence type="ECO:0000256" key="7">
    <source>
        <dbReference type="ARBA" id="ARBA00022813"/>
    </source>
</evidence>